<reference evidence="2" key="1">
    <citation type="submission" date="2022-04" db="EMBL/GenBank/DDBJ databases">
        <title>Roseibium sp. CAU 1639 isolated from mud.</title>
        <authorList>
            <person name="Kim W."/>
        </authorList>
    </citation>
    <scope>NUCLEOTIDE SEQUENCE</scope>
    <source>
        <strain evidence="2">CAU 1639</strain>
    </source>
</reference>
<dbReference type="Pfam" id="PF12840">
    <property type="entry name" value="HTH_20"/>
    <property type="match status" value="1"/>
</dbReference>
<evidence type="ECO:0000313" key="3">
    <source>
        <dbReference type="Proteomes" id="UP001431221"/>
    </source>
</evidence>
<feature type="domain" description="HTH arsR-type" evidence="1">
    <location>
        <begin position="1"/>
        <end position="94"/>
    </location>
</feature>
<evidence type="ECO:0000259" key="1">
    <source>
        <dbReference type="PROSITE" id="PS50987"/>
    </source>
</evidence>
<dbReference type="CDD" id="cd00090">
    <property type="entry name" value="HTH_ARSR"/>
    <property type="match status" value="1"/>
</dbReference>
<dbReference type="Proteomes" id="UP001431221">
    <property type="component" value="Unassembled WGS sequence"/>
</dbReference>
<dbReference type="EMBL" id="JALNMJ010000020">
    <property type="protein sequence ID" value="MCK7614937.1"/>
    <property type="molecule type" value="Genomic_DNA"/>
</dbReference>
<keyword evidence="3" id="KW-1185">Reference proteome</keyword>
<dbReference type="InterPro" id="IPR036388">
    <property type="entry name" value="WH-like_DNA-bd_sf"/>
</dbReference>
<dbReference type="InterPro" id="IPR036390">
    <property type="entry name" value="WH_DNA-bd_sf"/>
</dbReference>
<protein>
    <submittedName>
        <fullName evidence="2">Metalloregulator ArsR/SmtB family transcription factor</fullName>
    </submittedName>
</protein>
<dbReference type="PANTHER" id="PTHR38600:SF2">
    <property type="entry name" value="SLL0088 PROTEIN"/>
    <property type="match status" value="1"/>
</dbReference>
<accession>A0ABT0H0V1</accession>
<dbReference type="PANTHER" id="PTHR38600">
    <property type="entry name" value="TRANSCRIPTIONAL REGULATORY PROTEIN"/>
    <property type="match status" value="1"/>
</dbReference>
<dbReference type="Gene3D" id="1.10.10.10">
    <property type="entry name" value="Winged helix-like DNA-binding domain superfamily/Winged helix DNA-binding domain"/>
    <property type="match status" value="1"/>
</dbReference>
<sequence>MQDLTPELTRTFAALSDPVRMATVARLAEGPLSVGELSKPFSLSPAGFSKHLSVLQSAGLVTKQLDGRRHICSLQAEPLHAAFDWLAFYQKFWSDNLDGLERFLEESRDHDIKKKKRK</sequence>
<proteinExistence type="predicted"/>
<evidence type="ECO:0000313" key="2">
    <source>
        <dbReference type="EMBL" id="MCK7614937.1"/>
    </source>
</evidence>
<dbReference type="PRINTS" id="PR00778">
    <property type="entry name" value="HTHARSR"/>
</dbReference>
<dbReference type="SMART" id="SM00418">
    <property type="entry name" value="HTH_ARSR"/>
    <property type="match status" value="1"/>
</dbReference>
<name>A0ABT0H0V1_9HYPH</name>
<dbReference type="NCBIfam" id="NF033788">
    <property type="entry name" value="HTH_metalloreg"/>
    <property type="match status" value="1"/>
</dbReference>
<dbReference type="SUPFAM" id="SSF46785">
    <property type="entry name" value="Winged helix' DNA-binding domain"/>
    <property type="match status" value="1"/>
</dbReference>
<dbReference type="InterPro" id="IPR011991">
    <property type="entry name" value="ArsR-like_HTH"/>
</dbReference>
<organism evidence="2 3">
    <name type="scientific">Roseibium sediminicola</name>
    <dbReference type="NCBI Taxonomy" id="2933272"/>
    <lineage>
        <taxon>Bacteria</taxon>
        <taxon>Pseudomonadati</taxon>
        <taxon>Pseudomonadota</taxon>
        <taxon>Alphaproteobacteria</taxon>
        <taxon>Hyphomicrobiales</taxon>
        <taxon>Stappiaceae</taxon>
        <taxon>Roseibium</taxon>
    </lineage>
</organism>
<dbReference type="PROSITE" id="PS50987">
    <property type="entry name" value="HTH_ARSR_2"/>
    <property type="match status" value="1"/>
</dbReference>
<dbReference type="RefSeq" id="WP_248157804.1">
    <property type="nucleotide sequence ID" value="NZ_JALNMJ010000020.1"/>
</dbReference>
<dbReference type="InterPro" id="IPR001845">
    <property type="entry name" value="HTH_ArsR_DNA-bd_dom"/>
</dbReference>
<gene>
    <name evidence="2" type="ORF">M0H32_22420</name>
</gene>
<comment type="caution">
    <text evidence="2">The sequence shown here is derived from an EMBL/GenBank/DDBJ whole genome shotgun (WGS) entry which is preliminary data.</text>
</comment>